<dbReference type="Gene3D" id="1.10.238.10">
    <property type="entry name" value="EF-hand"/>
    <property type="match status" value="1"/>
</dbReference>
<feature type="domain" description="EF-hand" evidence="2">
    <location>
        <begin position="56"/>
        <end position="91"/>
    </location>
</feature>
<proteinExistence type="predicted"/>
<dbReference type="SUPFAM" id="SSF47473">
    <property type="entry name" value="EF-hand"/>
    <property type="match status" value="1"/>
</dbReference>
<name>A0A813FZ71_POLGL</name>
<sequence length="139" mass="15264">VHFGILPGHSHDFMKLEVGRKPESPVPRPPRGIPPTPSMGLTMHLAKQGLEKPLDSVSKQIRAVFGEHDINGDGVLDRFEFAQLLAGINEEFFTPRVIDLLLASADADGDGLIHYGDFVSWIIEEDSDIVSKIMPPGKK</sequence>
<dbReference type="InterPro" id="IPR011992">
    <property type="entry name" value="EF-hand-dom_pair"/>
</dbReference>
<keyword evidence="4" id="KW-1185">Reference proteome</keyword>
<evidence type="ECO:0000313" key="3">
    <source>
        <dbReference type="EMBL" id="CAE8619383.1"/>
    </source>
</evidence>
<comment type="caution">
    <text evidence="3">The sequence shown here is derived from an EMBL/GenBank/DDBJ whole genome shotgun (WGS) entry which is preliminary data.</text>
</comment>
<evidence type="ECO:0000256" key="1">
    <source>
        <dbReference type="ARBA" id="ARBA00022837"/>
    </source>
</evidence>
<dbReference type="PROSITE" id="PS00018">
    <property type="entry name" value="EF_HAND_1"/>
    <property type="match status" value="1"/>
</dbReference>
<feature type="non-terminal residue" evidence="3">
    <location>
        <position position="139"/>
    </location>
</feature>
<dbReference type="InterPro" id="IPR018247">
    <property type="entry name" value="EF_Hand_1_Ca_BS"/>
</dbReference>
<dbReference type="CDD" id="cd00051">
    <property type="entry name" value="EFh"/>
    <property type="match status" value="1"/>
</dbReference>
<evidence type="ECO:0000259" key="2">
    <source>
        <dbReference type="PROSITE" id="PS50222"/>
    </source>
</evidence>
<dbReference type="EMBL" id="CAJNNV010027009">
    <property type="protein sequence ID" value="CAE8619383.1"/>
    <property type="molecule type" value="Genomic_DNA"/>
</dbReference>
<dbReference type="AlphaFoldDB" id="A0A813FZ71"/>
<dbReference type="InterPro" id="IPR002048">
    <property type="entry name" value="EF_hand_dom"/>
</dbReference>
<gene>
    <name evidence="3" type="ORF">PGLA1383_LOCUS36973</name>
</gene>
<dbReference type="PROSITE" id="PS50222">
    <property type="entry name" value="EF_HAND_2"/>
    <property type="match status" value="1"/>
</dbReference>
<dbReference type="Pfam" id="PF13499">
    <property type="entry name" value="EF-hand_7"/>
    <property type="match status" value="1"/>
</dbReference>
<accession>A0A813FZ71</accession>
<protein>
    <recommendedName>
        <fullName evidence="2">EF-hand domain-containing protein</fullName>
    </recommendedName>
</protein>
<evidence type="ECO:0000313" key="4">
    <source>
        <dbReference type="Proteomes" id="UP000654075"/>
    </source>
</evidence>
<keyword evidence="1" id="KW-0106">Calcium</keyword>
<dbReference type="Proteomes" id="UP000654075">
    <property type="component" value="Unassembled WGS sequence"/>
</dbReference>
<organism evidence="3 4">
    <name type="scientific">Polarella glacialis</name>
    <name type="common">Dinoflagellate</name>
    <dbReference type="NCBI Taxonomy" id="89957"/>
    <lineage>
        <taxon>Eukaryota</taxon>
        <taxon>Sar</taxon>
        <taxon>Alveolata</taxon>
        <taxon>Dinophyceae</taxon>
        <taxon>Suessiales</taxon>
        <taxon>Suessiaceae</taxon>
        <taxon>Polarella</taxon>
    </lineage>
</organism>
<dbReference type="GO" id="GO:0005509">
    <property type="term" value="F:calcium ion binding"/>
    <property type="evidence" value="ECO:0007669"/>
    <property type="project" value="InterPro"/>
</dbReference>
<reference evidence="3" key="1">
    <citation type="submission" date="2021-02" db="EMBL/GenBank/DDBJ databases">
        <authorList>
            <person name="Dougan E. K."/>
            <person name="Rhodes N."/>
            <person name="Thang M."/>
            <person name="Chan C."/>
        </authorList>
    </citation>
    <scope>NUCLEOTIDE SEQUENCE</scope>
</reference>
<dbReference type="SMART" id="SM00054">
    <property type="entry name" value="EFh"/>
    <property type="match status" value="2"/>
</dbReference>